<evidence type="ECO:0000313" key="2">
    <source>
        <dbReference type="EMBL" id="EAW30889.1"/>
    </source>
</evidence>
<keyword evidence="3" id="KW-1185">Reference proteome</keyword>
<dbReference type="OrthoDB" id="8018214at2"/>
<dbReference type="InterPro" id="IPR000182">
    <property type="entry name" value="GNAT_dom"/>
</dbReference>
<dbReference type="Proteomes" id="UP000004931">
    <property type="component" value="Unassembled WGS sequence"/>
</dbReference>
<evidence type="ECO:0000313" key="3">
    <source>
        <dbReference type="Proteomes" id="UP000004931"/>
    </source>
</evidence>
<comment type="caution">
    <text evidence="2">The sequence shown here is derived from an EMBL/GenBank/DDBJ whole genome shotgun (WGS) entry which is preliminary data.</text>
</comment>
<sequence>MFEYFRGTYQRWGLGKAIYLKIMTTLERYAGIHLFVIHSRRLDEDPPVDALPPGDEIRVFEPNDLSRFTQNPQLGLSEEFLRGAQDRGDVCVGYLEGGELVSYGWLGRSDTPMESGLHIRVGQRYIYGYKTLTLPSHRGRRLLGAVLHECDRWLTANGYRYNIGYIRTHNFASITADRRAGNRVVGYGGYFSGFGKTRSFRSPGAHRAGFQFVTTP</sequence>
<name>A0YDK5_9GAMM</name>
<dbReference type="STRING" id="247633.GP2143_09842"/>
<dbReference type="EMBL" id="AAVT01000005">
    <property type="protein sequence ID" value="EAW30889.1"/>
    <property type="molecule type" value="Genomic_DNA"/>
</dbReference>
<proteinExistence type="predicted"/>
<reference evidence="2 3" key="1">
    <citation type="journal article" date="2010" name="J. Bacteriol.">
        <title>Genome sequence of the oligotrophic marine Gammaproteobacterium HTCC2143, isolated from the Oregon Coast.</title>
        <authorList>
            <person name="Oh H.M."/>
            <person name="Kang I."/>
            <person name="Ferriera S."/>
            <person name="Giovannoni S.J."/>
            <person name="Cho J.C."/>
        </authorList>
    </citation>
    <scope>NUCLEOTIDE SEQUENCE [LARGE SCALE GENOMIC DNA]</scope>
    <source>
        <strain evidence="2 3">HTCC2143</strain>
    </source>
</reference>
<dbReference type="SUPFAM" id="SSF55729">
    <property type="entry name" value="Acyl-CoA N-acyltransferases (Nat)"/>
    <property type="match status" value="1"/>
</dbReference>
<organism evidence="2 3">
    <name type="scientific">marine gamma proteobacterium HTCC2143</name>
    <dbReference type="NCBI Taxonomy" id="247633"/>
    <lineage>
        <taxon>Bacteria</taxon>
        <taxon>Pseudomonadati</taxon>
        <taxon>Pseudomonadota</taxon>
        <taxon>Gammaproteobacteria</taxon>
        <taxon>Cellvibrionales</taxon>
        <taxon>Spongiibacteraceae</taxon>
        <taxon>BD1-7 clade</taxon>
    </lineage>
</organism>
<dbReference type="GO" id="GO:0016747">
    <property type="term" value="F:acyltransferase activity, transferring groups other than amino-acyl groups"/>
    <property type="evidence" value="ECO:0007669"/>
    <property type="project" value="InterPro"/>
</dbReference>
<dbReference type="AlphaFoldDB" id="A0YDK5"/>
<dbReference type="Gene3D" id="3.40.630.30">
    <property type="match status" value="1"/>
</dbReference>
<accession>A0YDK5</accession>
<protein>
    <recommendedName>
        <fullName evidence="1">N-acetyltransferase domain-containing protein</fullName>
    </recommendedName>
</protein>
<dbReference type="InterPro" id="IPR016181">
    <property type="entry name" value="Acyl_CoA_acyltransferase"/>
</dbReference>
<evidence type="ECO:0000259" key="1">
    <source>
        <dbReference type="PROSITE" id="PS51186"/>
    </source>
</evidence>
<gene>
    <name evidence="2" type="ORF">GP2143_09842</name>
</gene>
<dbReference type="eggNOG" id="ENOG5033D08">
    <property type="taxonomic scope" value="Bacteria"/>
</dbReference>
<dbReference type="PROSITE" id="PS51186">
    <property type="entry name" value="GNAT"/>
    <property type="match status" value="1"/>
</dbReference>
<feature type="domain" description="N-acetyltransferase" evidence="1">
    <location>
        <begin position="55"/>
        <end position="201"/>
    </location>
</feature>